<evidence type="ECO:0000256" key="1">
    <source>
        <dbReference type="SAM" id="MobiDB-lite"/>
    </source>
</evidence>
<feature type="compositionally biased region" description="Polar residues" evidence="1">
    <location>
        <begin position="668"/>
        <end position="685"/>
    </location>
</feature>
<feature type="compositionally biased region" description="Polar residues" evidence="1">
    <location>
        <begin position="986"/>
        <end position="997"/>
    </location>
</feature>
<evidence type="ECO:0000313" key="3">
    <source>
        <dbReference type="EMBL" id="GAX81412.1"/>
    </source>
</evidence>
<reference evidence="3 4" key="1">
    <citation type="submission" date="2017-08" db="EMBL/GenBank/DDBJ databases">
        <title>Acidophilic green algal genome provides insights into adaptation to an acidic environment.</title>
        <authorList>
            <person name="Hirooka S."/>
            <person name="Hirose Y."/>
            <person name="Kanesaki Y."/>
            <person name="Higuchi S."/>
            <person name="Fujiwara T."/>
            <person name="Onuma R."/>
            <person name="Era A."/>
            <person name="Ohbayashi R."/>
            <person name="Uzuka A."/>
            <person name="Nozaki H."/>
            <person name="Yoshikawa H."/>
            <person name="Miyagishima S.Y."/>
        </authorList>
    </citation>
    <scope>NUCLEOTIDE SEQUENCE [LARGE SCALE GENOMIC DNA]</scope>
    <source>
        <strain evidence="3 4">NIES-2499</strain>
    </source>
</reference>
<dbReference type="Proteomes" id="UP000232323">
    <property type="component" value="Unassembled WGS sequence"/>
</dbReference>
<feature type="compositionally biased region" description="Polar residues" evidence="1">
    <location>
        <begin position="702"/>
        <end position="716"/>
    </location>
</feature>
<dbReference type="SUPFAM" id="SSF47473">
    <property type="entry name" value="EF-hand"/>
    <property type="match status" value="1"/>
</dbReference>
<evidence type="ECO:0000259" key="2">
    <source>
        <dbReference type="PROSITE" id="PS50222"/>
    </source>
</evidence>
<feature type="compositionally biased region" description="Low complexity" evidence="1">
    <location>
        <begin position="951"/>
        <end position="962"/>
    </location>
</feature>
<evidence type="ECO:0000313" key="4">
    <source>
        <dbReference type="Proteomes" id="UP000232323"/>
    </source>
</evidence>
<name>A0A250XER7_9CHLO</name>
<dbReference type="AlphaFoldDB" id="A0A250XER7"/>
<feature type="region of interest" description="Disordered" evidence="1">
    <location>
        <begin position="664"/>
        <end position="719"/>
    </location>
</feature>
<keyword evidence="4" id="KW-1185">Reference proteome</keyword>
<feature type="region of interest" description="Disordered" evidence="1">
    <location>
        <begin position="944"/>
        <end position="997"/>
    </location>
</feature>
<feature type="region of interest" description="Disordered" evidence="1">
    <location>
        <begin position="384"/>
        <end position="410"/>
    </location>
</feature>
<dbReference type="EMBL" id="BEGY01000065">
    <property type="protein sequence ID" value="GAX81412.1"/>
    <property type="molecule type" value="Genomic_DNA"/>
</dbReference>
<feature type="domain" description="EF-hand" evidence="2">
    <location>
        <begin position="97"/>
        <end position="132"/>
    </location>
</feature>
<comment type="caution">
    <text evidence="3">The sequence shown here is derived from an EMBL/GenBank/DDBJ whole genome shotgun (WGS) entry which is preliminary data.</text>
</comment>
<proteinExistence type="predicted"/>
<feature type="compositionally biased region" description="Low complexity" evidence="1">
    <location>
        <begin position="970"/>
        <end position="982"/>
    </location>
</feature>
<gene>
    <name evidence="3" type="ORF">CEUSTIGMA_g8842.t1</name>
</gene>
<dbReference type="InterPro" id="IPR002048">
    <property type="entry name" value="EF_hand_dom"/>
</dbReference>
<organism evidence="3 4">
    <name type="scientific">Chlamydomonas eustigma</name>
    <dbReference type="NCBI Taxonomy" id="1157962"/>
    <lineage>
        <taxon>Eukaryota</taxon>
        <taxon>Viridiplantae</taxon>
        <taxon>Chlorophyta</taxon>
        <taxon>core chlorophytes</taxon>
        <taxon>Chlorophyceae</taxon>
        <taxon>CS clade</taxon>
        <taxon>Chlamydomonadales</taxon>
        <taxon>Chlamydomonadaceae</taxon>
        <taxon>Chlamydomonas</taxon>
    </lineage>
</organism>
<dbReference type="GO" id="GO:0005509">
    <property type="term" value="F:calcium ion binding"/>
    <property type="evidence" value="ECO:0007669"/>
    <property type="project" value="InterPro"/>
</dbReference>
<feature type="compositionally biased region" description="Low complexity" evidence="1">
    <location>
        <begin position="516"/>
        <end position="526"/>
    </location>
</feature>
<feature type="compositionally biased region" description="Low complexity" evidence="1">
    <location>
        <begin position="384"/>
        <end position="395"/>
    </location>
</feature>
<protein>
    <recommendedName>
        <fullName evidence="2">EF-hand domain-containing protein</fullName>
    </recommendedName>
</protein>
<feature type="region of interest" description="Disordered" evidence="1">
    <location>
        <begin position="504"/>
        <end position="526"/>
    </location>
</feature>
<dbReference type="InterPro" id="IPR011992">
    <property type="entry name" value="EF-hand-dom_pair"/>
</dbReference>
<feature type="region of interest" description="Disordered" evidence="1">
    <location>
        <begin position="619"/>
        <end position="652"/>
    </location>
</feature>
<accession>A0A250XER7</accession>
<feature type="compositionally biased region" description="Basic residues" evidence="1">
    <location>
        <begin position="639"/>
        <end position="649"/>
    </location>
</feature>
<sequence length="1049" mass="112089">MLATQTRGTLVEINQSETQRRQQIAARSSLPDFSYNIEDRSIFWNALDADNPLYQCLSGSQLQLVEESWDFMSEEQGKISFSKLVDVADDVLGKGTYSLRELRAALDQVDTNKDGMLDQAQFKLFMVQALKSPQSSPMLTIMRPGSTKMQASESCTAHHDPPQMMAAATPLEVPSASHNSLLTFHAVEPVSGIEFPTCAISCPSFPADMMEQMNPDDEDEEEFHVNPTQWRSKAAFKKELDSHVPSFSWITVSASGKSLTLFEIIKLYRINCIKRRFIYQKDAGESFIGGASPKAARTPRVVSFSPAVTVLHGNEGSTAGGSFKPLTSILSLIPIENHESSVLQSMRPSSFDEGSTTHMRSSCLIARRSADAAADLSSPRLHKGGAASAALPGAGRSKSSVTVDPGSPAHTAAASAEYCPKAISADQTEKGLLSHTVLKNAKKLVSFGRLATPPLSVSNKVVPYYCAADNKANDAVISTSLLVKSPAAASGLLTTDKQDASGAFRKKDVGGESTCSASSSQQRSSDRAGSFSLALLRLNEQEDAPYQSMLLARNTHKEMMTLATMARRAHSEDSRSSAKVRRSSCPVSVPEASYSTLTDRQMIASDFCTHSRSLASEPVEQLPQSCTISTSTPPPVPHVVRHKSSRRHSASSQILNRIPPTVYEQGSLLPTSSTASSEGHRNTLSARRASIGAPLPAGTRGRTLTRSSASSTNRGSGQPAAIIMHRRESTVWPTSPCLASAALAEEQHALLKGSSVPYSSVDEVGFEYLACSHADLITTTSADDSYDHTDLCTGVMVNNPRPGSSILTSTTGSATSSKMTVQQQESSPFSTHHTPATMEWLQSMMTQQKAADDKDAAPETKIGAAGSRTLQTGGRLGSFSMITAPTSAVDTAVISSVTPTLDVVSDAMRTPSLLDRMPSHTHGSMISNIMAARTKSMRVTRKEALDFGRPSSSSSTSNTKTTVMNAGMDGSRTSNGSRNSSGPARLSSSHNNNNPETVISSNIKRQQMAAGVKIALVSQYCNSVKSAVSTAQNAVNSILERLKQHVGGS</sequence>
<dbReference type="PROSITE" id="PS50222">
    <property type="entry name" value="EF_HAND_2"/>
    <property type="match status" value="1"/>
</dbReference>